<dbReference type="EMBL" id="CAFBLD010000001">
    <property type="protein sequence ID" value="CAB4856524.1"/>
    <property type="molecule type" value="Genomic_DNA"/>
</dbReference>
<dbReference type="PANTHER" id="PTHR41700">
    <property type="entry name" value="GCN5-RELATED N-ACETYLTRANSFERASE"/>
    <property type="match status" value="1"/>
</dbReference>
<accession>A0A6J7IZM4</accession>
<dbReference type="EMBL" id="CAFABH010000009">
    <property type="protein sequence ID" value="CAB4827134.1"/>
    <property type="molecule type" value="Genomic_DNA"/>
</dbReference>
<dbReference type="EMBL" id="CAFBNH010000001">
    <property type="protein sequence ID" value="CAB4936319.1"/>
    <property type="molecule type" value="Genomic_DNA"/>
</dbReference>
<dbReference type="GO" id="GO:0016747">
    <property type="term" value="F:acyltransferase activity, transferring groups other than amino-acyl groups"/>
    <property type="evidence" value="ECO:0007669"/>
    <property type="project" value="InterPro"/>
</dbReference>
<dbReference type="EMBL" id="CAESAE010000008">
    <property type="protein sequence ID" value="CAB4343830.1"/>
    <property type="molecule type" value="Genomic_DNA"/>
</dbReference>
<evidence type="ECO:0000313" key="3">
    <source>
        <dbReference type="EMBL" id="CAB4714198.1"/>
    </source>
</evidence>
<name>A0A6J7IZM4_9ZZZZ</name>
<evidence type="ECO:0000313" key="4">
    <source>
        <dbReference type="EMBL" id="CAB4788040.1"/>
    </source>
</evidence>
<dbReference type="SUPFAM" id="SSF55729">
    <property type="entry name" value="Acyl-CoA N-acyltransferases (Nat)"/>
    <property type="match status" value="1"/>
</dbReference>
<dbReference type="InterPro" id="IPR038764">
    <property type="entry name" value="GNAT_N_AcTrfase_prd"/>
</dbReference>
<dbReference type="PANTHER" id="PTHR41700:SF1">
    <property type="entry name" value="N-ACETYLTRANSFERASE DOMAIN-CONTAINING PROTEIN"/>
    <property type="match status" value="1"/>
</dbReference>
<evidence type="ECO:0000313" key="6">
    <source>
        <dbReference type="EMBL" id="CAB4856524.1"/>
    </source>
</evidence>
<evidence type="ECO:0000313" key="2">
    <source>
        <dbReference type="EMBL" id="CAB4343830.1"/>
    </source>
</evidence>
<dbReference type="InterPro" id="IPR000182">
    <property type="entry name" value="GNAT_dom"/>
</dbReference>
<dbReference type="Pfam" id="PF00583">
    <property type="entry name" value="Acetyltransf_1"/>
    <property type="match status" value="1"/>
</dbReference>
<organism evidence="7">
    <name type="scientific">freshwater metagenome</name>
    <dbReference type="NCBI Taxonomy" id="449393"/>
    <lineage>
        <taxon>unclassified sequences</taxon>
        <taxon>metagenomes</taxon>
        <taxon>ecological metagenomes</taxon>
    </lineage>
</organism>
<reference evidence="7" key="1">
    <citation type="submission" date="2020-05" db="EMBL/GenBank/DDBJ databases">
        <authorList>
            <person name="Chiriac C."/>
            <person name="Salcher M."/>
            <person name="Ghai R."/>
            <person name="Kavagutti S V."/>
        </authorList>
    </citation>
    <scope>NUCLEOTIDE SEQUENCE</scope>
</reference>
<gene>
    <name evidence="3" type="ORF">UFOPK2718_00022</name>
    <name evidence="4" type="ORF">UFOPK2936_01436</name>
    <name evidence="5" type="ORF">UFOPK3174_00676</name>
    <name evidence="6" type="ORF">UFOPK3328_00213</name>
    <name evidence="7" type="ORF">UFOPK3779_00214</name>
    <name evidence="8" type="ORF">UFOPK3913_00928</name>
    <name evidence="2" type="ORF">UFOPK4107_01302</name>
    <name evidence="9" type="ORF">UFOPK4403_01028</name>
</gene>
<dbReference type="EMBL" id="CAFBQX010000006">
    <property type="protein sequence ID" value="CAB5074042.1"/>
    <property type="molecule type" value="Genomic_DNA"/>
</dbReference>
<dbReference type="EMBL" id="CAEZZW010000009">
    <property type="protein sequence ID" value="CAB4788040.1"/>
    <property type="molecule type" value="Genomic_DNA"/>
</dbReference>
<evidence type="ECO:0000313" key="7">
    <source>
        <dbReference type="EMBL" id="CAB4936319.1"/>
    </source>
</evidence>
<dbReference type="EMBL" id="CAEZYM010000001">
    <property type="protein sequence ID" value="CAB4714198.1"/>
    <property type="molecule type" value="Genomic_DNA"/>
</dbReference>
<feature type="domain" description="N-acetyltransferase" evidence="1">
    <location>
        <begin position="17"/>
        <end position="166"/>
    </location>
</feature>
<evidence type="ECO:0000259" key="1">
    <source>
        <dbReference type="PROSITE" id="PS51186"/>
    </source>
</evidence>
<dbReference type="Gene3D" id="3.40.630.30">
    <property type="match status" value="1"/>
</dbReference>
<proteinExistence type="predicted"/>
<dbReference type="CDD" id="cd04301">
    <property type="entry name" value="NAT_SF"/>
    <property type="match status" value="1"/>
</dbReference>
<dbReference type="EMBL" id="CAFBOC010000009">
    <property type="protein sequence ID" value="CAB4977899.1"/>
    <property type="molecule type" value="Genomic_DNA"/>
</dbReference>
<evidence type="ECO:0000313" key="8">
    <source>
        <dbReference type="EMBL" id="CAB4977899.1"/>
    </source>
</evidence>
<sequence length="271" mass="29868">MSYAGAMTSQLPDGAGVNIRTLSGIKELNLARAILDEVWPGEDGTQITANLLQAMLHNGTYLAGAFFADEIIATAFAFPGVSESKELHLHSHMAAVKEKFRNRNIGSALKLHQKNWALEHGFKTITWTFDPLVRRNAKLNIIKLGVQVFDYFEDFYGDLPDALNAGDPTDRVMAHWDLIGNHSALVGAEGAAIALSIADGKPVEHEVNTPFVLCYLPEDIIEMRSSNSSLSLQWRLALRNQLKPRLANGWQIAGLTSDGAYILNQLQHVKH</sequence>
<protein>
    <submittedName>
        <fullName evidence="7">Unannotated protein</fullName>
    </submittedName>
</protein>
<evidence type="ECO:0000313" key="5">
    <source>
        <dbReference type="EMBL" id="CAB4827134.1"/>
    </source>
</evidence>
<dbReference type="InterPro" id="IPR016181">
    <property type="entry name" value="Acyl_CoA_acyltransferase"/>
</dbReference>
<dbReference type="AlphaFoldDB" id="A0A6J7IZM4"/>
<dbReference type="PROSITE" id="PS51186">
    <property type="entry name" value="GNAT"/>
    <property type="match status" value="1"/>
</dbReference>
<evidence type="ECO:0000313" key="9">
    <source>
        <dbReference type="EMBL" id="CAB5074042.1"/>
    </source>
</evidence>